<dbReference type="Proteomes" id="UP000812277">
    <property type="component" value="Unassembled WGS sequence"/>
</dbReference>
<evidence type="ECO:0000256" key="1">
    <source>
        <dbReference type="ARBA" id="ARBA00023239"/>
    </source>
</evidence>
<accession>A0ABS7D778</accession>
<keyword evidence="5" id="KW-1185">Reference proteome</keyword>
<dbReference type="Gene3D" id="3.20.20.70">
    <property type="entry name" value="Aldolase class I"/>
    <property type="match status" value="1"/>
</dbReference>
<keyword evidence="2" id="KW-0704">Schiff base</keyword>
<dbReference type="PROSITE" id="PS00665">
    <property type="entry name" value="DHDPS_1"/>
    <property type="match status" value="1"/>
</dbReference>
<dbReference type="InterPro" id="IPR020624">
    <property type="entry name" value="Schiff_base-form_aldolases_CS"/>
</dbReference>
<evidence type="ECO:0000256" key="2">
    <source>
        <dbReference type="ARBA" id="ARBA00023270"/>
    </source>
</evidence>
<dbReference type="PANTHER" id="PTHR42849:SF1">
    <property type="entry name" value="N-ACETYLNEURAMINATE LYASE"/>
    <property type="match status" value="1"/>
</dbReference>
<dbReference type="InterPro" id="IPR013785">
    <property type="entry name" value="Aldolase_TIM"/>
</dbReference>
<organism evidence="4 5">
    <name type="scientific">Paenibacillus oenotherae</name>
    <dbReference type="NCBI Taxonomy" id="1435645"/>
    <lineage>
        <taxon>Bacteria</taxon>
        <taxon>Bacillati</taxon>
        <taxon>Bacillota</taxon>
        <taxon>Bacilli</taxon>
        <taxon>Bacillales</taxon>
        <taxon>Paenibacillaceae</taxon>
        <taxon>Paenibacillus</taxon>
    </lineage>
</organism>
<evidence type="ECO:0000256" key="3">
    <source>
        <dbReference type="PIRNR" id="PIRNR001365"/>
    </source>
</evidence>
<dbReference type="InterPro" id="IPR002220">
    <property type="entry name" value="DapA-like"/>
</dbReference>
<dbReference type="PIRSF" id="PIRSF001365">
    <property type="entry name" value="DHDPS"/>
    <property type="match status" value="1"/>
</dbReference>
<gene>
    <name evidence="4" type="ORF">K0T92_13430</name>
</gene>
<dbReference type="SUPFAM" id="SSF51569">
    <property type="entry name" value="Aldolase"/>
    <property type="match status" value="1"/>
</dbReference>
<name>A0ABS7D778_9BACL</name>
<evidence type="ECO:0000313" key="4">
    <source>
        <dbReference type="EMBL" id="MBW7475750.1"/>
    </source>
</evidence>
<dbReference type="RefSeq" id="WP_219872992.1">
    <property type="nucleotide sequence ID" value="NZ_JAHZIJ010000008.1"/>
</dbReference>
<dbReference type="PRINTS" id="PR00146">
    <property type="entry name" value="DHPICSNTHASE"/>
</dbReference>
<dbReference type="EMBL" id="JAHZIJ010000008">
    <property type="protein sequence ID" value="MBW7475750.1"/>
    <property type="molecule type" value="Genomic_DNA"/>
</dbReference>
<dbReference type="PANTHER" id="PTHR42849">
    <property type="entry name" value="N-ACETYLNEURAMINATE LYASE"/>
    <property type="match status" value="1"/>
</dbReference>
<comment type="caution">
    <text evidence="4">The sequence shown here is derived from an EMBL/GenBank/DDBJ whole genome shotgun (WGS) entry which is preliminary data.</text>
</comment>
<proteinExistence type="inferred from homology"/>
<dbReference type="SMART" id="SM01130">
    <property type="entry name" value="DHDPS"/>
    <property type="match status" value="1"/>
</dbReference>
<evidence type="ECO:0000313" key="5">
    <source>
        <dbReference type="Proteomes" id="UP000812277"/>
    </source>
</evidence>
<dbReference type="Pfam" id="PF00701">
    <property type="entry name" value="DHDPS"/>
    <property type="match status" value="1"/>
</dbReference>
<keyword evidence="1 3" id="KW-0456">Lyase</keyword>
<reference evidence="4 5" key="1">
    <citation type="submission" date="2021-07" db="EMBL/GenBank/DDBJ databases">
        <title>Paenibacillus radiodurans sp. nov., isolated from the southeastern edge of Tengger Desert.</title>
        <authorList>
            <person name="Zhang G."/>
        </authorList>
    </citation>
    <scope>NUCLEOTIDE SEQUENCE [LARGE SCALE GENOMIC DNA]</scope>
    <source>
        <strain evidence="4 5">DT7-4</strain>
    </source>
</reference>
<sequence length="313" mass="34406">MSDKYDISKYKGVTVALNAAYDQDGNVNADAAAQLCNRYADIGVNGVYVCGSTGEGFLMSLEERKQLTEAVVQAVGSRMSIIVHVGAAASHEAAHLAGHAEQCGAHAISAVPSVYYRLSEASIEKHWDTIMEAADLPFFIYNIPQLTGYDLSMTLFERMMSKERVRGIKNSSESTYQIQQFRAAAGDDFMVFNGPDEQYLAGRLMGANGGIGGTYGCMPELFVELERLIQAGDLEAAGLWQKRINEIIRRLISFPSLYGACKTIIRKRFVDIGNPRLPFLPVADNDAAINELGNLINRYVEEIRNDSFGGNHR</sequence>
<protein>
    <submittedName>
        <fullName evidence="4">Dihydrodipicolinate synthase family protein</fullName>
    </submittedName>
</protein>
<comment type="similarity">
    <text evidence="3">Belongs to the DapA family.</text>
</comment>